<dbReference type="CDD" id="cd06848">
    <property type="entry name" value="GCS_H"/>
    <property type="match status" value="1"/>
</dbReference>
<dbReference type="RefSeq" id="WP_344223084.1">
    <property type="nucleotide sequence ID" value="NZ_BAAAQA010000001.1"/>
</dbReference>
<dbReference type="EMBL" id="BAAAQA010000001">
    <property type="protein sequence ID" value="GAA2107840.1"/>
    <property type="molecule type" value="Genomic_DNA"/>
</dbReference>
<comment type="cofactor">
    <cofactor evidence="3">
        <name>(R)-lipoate</name>
        <dbReference type="ChEBI" id="CHEBI:83088"/>
    </cofactor>
    <text evidence="3">Binds 1 lipoyl cofactor covalently.</text>
</comment>
<evidence type="ECO:0000313" key="5">
    <source>
        <dbReference type="EMBL" id="GAA2107840.1"/>
    </source>
</evidence>
<protein>
    <recommendedName>
        <fullName evidence="3">Glycine cleavage system H protein</fullName>
    </recommendedName>
</protein>
<evidence type="ECO:0000256" key="3">
    <source>
        <dbReference type="HAMAP-Rule" id="MF_00272"/>
    </source>
</evidence>
<accession>A0ABP5IYJ9</accession>
<dbReference type="InterPro" id="IPR033753">
    <property type="entry name" value="GCV_H/Fam206"/>
</dbReference>
<proteinExistence type="inferred from homology"/>
<organism evidence="5 6">
    <name type="scientific">Kocuria atrinae</name>
    <dbReference type="NCBI Taxonomy" id="592377"/>
    <lineage>
        <taxon>Bacteria</taxon>
        <taxon>Bacillati</taxon>
        <taxon>Actinomycetota</taxon>
        <taxon>Actinomycetes</taxon>
        <taxon>Micrococcales</taxon>
        <taxon>Micrococcaceae</taxon>
        <taxon>Kocuria</taxon>
    </lineage>
</organism>
<dbReference type="NCBIfam" id="TIGR00527">
    <property type="entry name" value="gcvH"/>
    <property type="match status" value="1"/>
</dbReference>
<comment type="similarity">
    <text evidence="1 3">Belongs to the GcvH family.</text>
</comment>
<dbReference type="Pfam" id="PF01597">
    <property type="entry name" value="GCV_H"/>
    <property type="match status" value="1"/>
</dbReference>
<dbReference type="InterPro" id="IPR003016">
    <property type="entry name" value="2-oxoA_DH_lipoyl-BS"/>
</dbReference>
<dbReference type="Proteomes" id="UP001500166">
    <property type="component" value="Unassembled WGS sequence"/>
</dbReference>
<gene>
    <name evidence="3 5" type="primary">gcvH</name>
    <name evidence="5" type="ORF">GCM10009824_00610</name>
</gene>
<evidence type="ECO:0000313" key="6">
    <source>
        <dbReference type="Proteomes" id="UP001500166"/>
    </source>
</evidence>
<comment type="function">
    <text evidence="3">The glycine cleavage system catalyzes the degradation of glycine. The H protein shuttles the methylamine group of glycine from the P protein to the T protein.</text>
</comment>
<dbReference type="InterPro" id="IPR002930">
    <property type="entry name" value="GCV_H"/>
</dbReference>
<name>A0ABP5IYJ9_9MICC</name>
<dbReference type="InterPro" id="IPR017453">
    <property type="entry name" value="GCV_H_sub"/>
</dbReference>
<dbReference type="InterPro" id="IPR000089">
    <property type="entry name" value="Biotin_lipoyl"/>
</dbReference>
<feature type="modified residue" description="N6-lipoyllysine" evidence="3">
    <location>
        <position position="66"/>
    </location>
</feature>
<comment type="subunit">
    <text evidence="3">The glycine cleavage system is composed of four proteins: P, T, L and H.</text>
</comment>
<comment type="caution">
    <text evidence="5">The sequence shown here is derived from an EMBL/GenBank/DDBJ whole genome shotgun (WGS) entry which is preliminary data.</text>
</comment>
<dbReference type="NCBIfam" id="NF002270">
    <property type="entry name" value="PRK01202.1"/>
    <property type="match status" value="1"/>
</dbReference>
<dbReference type="HAMAP" id="MF_00272">
    <property type="entry name" value="GcvH"/>
    <property type="match status" value="1"/>
</dbReference>
<sequence>MSNIPAELAYTSEHEWVKDLKDDNTYRVGITDHAQDELGEVVFVDLPQAGDQVSAGSVVGEIESTKSVSDLFAPVSGEITEVNPELEDNPGAVNASPYEDGWLFTIRADSPEATKDLLDADQYQQQLD</sequence>
<dbReference type="SUPFAM" id="SSF51230">
    <property type="entry name" value="Single hybrid motif"/>
    <property type="match status" value="1"/>
</dbReference>
<evidence type="ECO:0000256" key="1">
    <source>
        <dbReference type="ARBA" id="ARBA00009249"/>
    </source>
</evidence>
<evidence type="ECO:0000259" key="4">
    <source>
        <dbReference type="PROSITE" id="PS50968"/>
    </source>
</evidence>
<keyword evidence="6" id="KW-1185">Reference proteome</keyword>
<dbReference type="PROSITE" id="PS00189">
    <property type="entry name" value="LIPOYL"/>
    <property type="match status" value="1"/>
</dbReference>
<dbReference type="PROSITE" id="PS50968">
    <property type="entry name" value="BIOTINYL_LIPOYL"/>
    <property type="match status" value="1"/>
</dbReference>
<dbReference type="InterPro" id="IPR011053">
    <property type="entry name" value="Single_hybrid_motif"/>
</dbReference>
<evidence type="ECO:0000256" key="2">
    <source>
        <dbReference type="ARBA" id="ARBA00022823"/>
    </source>
</evidence>
<dbReference type="PANTHER" id="PTHR11715:SF3">
    <property type="entry name" value="GLYCINE CLEAVAGE SYSTEM H PROTEIN-RELATED"/>
    <property type="match status" value="1"/>
</dbReference>
<dbReference type="PANTHER" id="PTHR11715">
    <property type="entry name" value="GLYCINE CLEAVAGE SYSTEM H PROTEIN"/>
    <property type="match status" value="1"/>
</dbReference>
<dbReference type="Gene3D" id="2.40.50.100">
    <property type="match status" value="1"/>
</dbReference>
<keyword evidence="2 3" id="KW-0450">Lipoyl</keyword>
<reference evidence="6" key="1">
    <citation type="journal article" date="2019" name="Int. J. Syst. Evol. Microbiol.">
        <title>The Global Catalogue of Microorganisms (GCM) 10K type strain sequencing project: providing services to taxonomists for standard genome sequencing and annotation.</title>
        <authorList>
            <consortium name="The Broad Institute Genomics Platform"/>
            <consortium name="The Broad Institute Genome Sequencing Center for Infectious Disease"/>
            <person name="Wu L."/>
            <person name="Ma J."/>
        </authorList>
    </citation>
    <scope>NUCLEOTIDE SEQUENCE [LARGE SCALE GENOMIC DNA]</scope>
    <source>
        <strain evidence="6">JCM 15914</strain>
    </source>
</reference>
<feature type="domain" description="Lipoyl-binding" evidence="4">
    <location>
        <begin position="25"/>
        <end position="107"/>
    </location>
</feature>